<reference evidence="2 3" key="1">
    <citation type="journal article" date="2023" name="Mol. Ecol. Resour.">
        <title>Chromosome-level genome assembly of a triploid poplar Populus alba 'Berolinensis'.</title>
        <authorList>
            <person name="Chen S."/>
            <person name="Yu Y."/>
            <person name="Wang X."/>
            <person name="Wang S."/>
            <person name="Zhang T."/>
            <person name="Zhou Y."/>
            <person name="He R."/>
            <person name="Meng N."/>
            <person name="Wang Y."/>
            <person name="Liu W."/>
            <person name="Liu Z."/>
            <person name="Liu J."/>
            <person name="Guo Q."/>
            <person name="Huang H."/>
            <person name="Sederoff R.R."/>
            <person name="Wang G."/>
            <person name="Qu G."/>
            <person name="Chen S."/>
        </authorList>
    </citation>
    <scope>NUCLEOTIDE SEQUENCE [LARGE SCALE GENOMIC DNA]</scope>
    <source>
        <strain evidence="2">SC-2020</strain>
    </source>
</reference>
<feature type="region of interest" description="Disordered" evidence="1">
    <location>
        <begin position="49"/>
        <end position="86"/>
    </location>
</feature>
<keyword evidence="3" id="KW-1185">Reference proteome</keyword>
<proteinExistence type="predicted"/>
<sequence>MVTNGDVTSGGGWVAGRSCWWSVLAWRIFYDGDLLLRRIGDMVVDRGEKGWERTDRSQESRPQSHVRIPSLKLQQETSRKLELASQ</sequence>
<evidence type="ECO:0000313" key="2">
    <source>
        <dbReference type="EMBL" id="KAJ7010169.1"/>
    </source>
</evidence>
<dbReference type="EMBL" id="JAQIZT010000001">
    <property type="protein sequence ID" value="KAJ7010169.1"/>
    <property type="molecule type" value="Genomic_DNA"/>
</dbReference>
<evidence type="ECO:0000256" key="1">
    <source>
        <dbReference type="SAM" id="MobiDB-lite"/>
    </source>
</evidence>
<comment type="caution">
    <text evidence="2">The sequence shown here is derived from an EMBL/GenBank/DDBJ whole genome shotgun (WGS) entry which is preliminary data.</text>
</comment>
<dbReference type="Proteomes" id="UP001164929">
    <property type="component" value="Chromosome 1"/>
</dbReference>
<accession>A0AAD6RJJ8</accession>
<feature type="compositionally biased region" description="Basic and acidic residues" evidence="1">
    <location>
        <begin position="49"/>
        <end position="59"/>
    </location>
</feature>
<gene>
    <name evidence="2" type="ORF">NC653_000803</name>
</gene>
<evidence type="ECO:0000313" key="3">
    <source>
        <dbReference type="Proteomes" id="UP001164929"/>
    </source>
</evidence>
<protein>
    <submittedName>
        <fullName evidence="2">Uncharacterized protein</fullName>
    </submittedName>
</protein>
<name>A0AAD6RJJ8_9ROSI</name>
<feature type="compositionally biased region" description="Basic and acidic residues" evidence="1">
    <location>
        <begin position="77"/>
        <end position="86"/>
    </location>
</feature>
<organism evidence="2 3">
    <name type="scientific">Populus alba x Populus x berolinensis</name>
    <dbReference type="NCBI Taxonomy" id="444605"/>
    <lineage>
        <taxon>Eukaryota</taxon>
        <taxon>Viridiplantae</taxon>
        <taxon>Streptophyta</taxon>
        <taxon>Embryophyta</taxon>
        <taxon>Tracheophyta</taxon>
        <taxon>Spermatophyta</taxon>
        <taxon>Magnoliopsida</taxon>
        <taxon>eudicotyledons</taxon>
        <taxon>Gunneridae</taxon>
        <taxon>Pentapetalae</taxon>
        <taxon>rosids</taxon>
        <taxon>fabids</taxon>
        <taxon>Malpighiales</taxon>
        <taxon>Salicaceae</taxon>
        <taxon>Saliceae</taxon>
        <taxon>Populus</taxon>
    </lineage>
</organism>
<dbReference type="AlphaFoldDB" id="A0AAD6RJJ8"/>